<protein>
    <submittedName>
        <fullName evidence="2">Uncharacterized protein</fullName>
    </submittedName>
</protein>
<dbReference type="Proteomes" id="UP000078200">
    <property type="component" value="Unassembled WGS sequence"/>
</dbReference>
<organism evidence="2 3">
    <name type="scientific">Glossina austeni</name>
    <name type="common">Savannah tsetse fly</name>
    <dbReference type="NCBI Taxonomy" id="7395"/>
    <lineage>
        <taxon>Eukaryota</taxon>
        <taxon>Metazoa</taxon>
        <taxon>Ecdysozoa</taxon>
        <taxon>Arthropoda</taxon>
        <taxon>Hexapoda</taxon>
        <taxon>Insecta</taxon>
        <taxon>Pterygota</taxon>
        <taxon>Neoptera</taxon>
        <taxon>Endopterygota</taxon>
        <taxon>Diptera</taxon>
        <taxon>Brachycera</taxon>
        <taxon>Muscomorpha</taxon>
        <taxon>Hippoboscoidea</taxon>
        <taxon>Glossinidae</taxon>
        <taxon>Glossina</taxon>
    </lineage>
</organism>
<proteinExistence type="predicted"/>
<feature type="transmembrane region" description="Helical" evidence="1">
    <location>
        <begin position="21"/>
        <end position="43"/>
    </location>
</feature>
<keyword evidence="3" id="KW-1185">Reference proteome</keyword>
<evidence type="ECO:0000313" key="2">
    <source>
        <dbReference type="EnsemblMetazoa" id="GAUT026834-PA"/>
    </source>
</evidence>
<evidence type="ECO:0000256" key="1">
    <source>
        <dbReference type="SAM" id="Phobius"/>
    </source>
</evidence>
<sequence length="62" mass="6736">MYSCALAGQDKNGVKALGPKCGAILFLLLCDCTLKLGALYFSIYSKTTVSSTYYLQKDNMSL</sequence>
<name>A0A1A9V5Q4_GLOAU</name>
<reference evidence="2" key="1">
    <citation type="submission" date="2020-05" db="UniProtKB">
        <authorList>
            <consortium name="EnsemblMetazoa"/>
        </authorList>
    </citation>
    <scope>IDENTIFICATION</scope>
    <source>
        <strain evidence="2">TTRI</strain>
    </source>
</reference>
<keyword evidence="1" id="KW-0812">Transmembrane</keyword>
<keyword evidence="1" id="KW-0472">Membrane</keyword>
<accession>A0A1A9V5Q4</accession>
<keyword evidence="1" id="KW-1133">Transmembrane helix</keyword>
<evidence type="ECO:0000313" key="3">
    <source>
        <dbReference type="Proteomes" id="UP000078200"/>
    </source>
</evidence>
<dbReference type="VEuPathDB" id="VectorBase:GAUT026834"/>
<dbReference type="EnsemblMetazoa" id="GAUT026834-RA">
    <property type="protein sequence ID" value="GAUT026834-PA"/>
    <property type="gene ID" value="GAUT026834"/>
</dbReference>
<dbReference type="AlphaFoldDB" id="A0A1A9V5Q4"/>